<dbReference type="PANTHER" id="PTHR31001">
    <property type="entry name" value="UNCHARACTERIZED TRANSCRIPTIONAL REGULATORY PROTEIN"/>
    <property type="match status" value="1"/>
</dbReference>
<accession>A0A3E2H5Q3</accession>
<comment type="caution">
    <text evidence="3">The sequence shown here is derived from an EMBL/GenBank/DDBJ whole genome shotgun (WGS) entry which is preliminary data.</text>
</comment>
<comment type="subcellular location">
    <subcellularLocation>
        <location evidence="1">Nucleus</location>
    </subcellularLocation>
</comment>
<dbReference type="CDD" id="cd12148">
    <property type="entry name" value="fungal_TF_MHR"/>
    <property type="match status" value="1"/>
</dbReference>
<keyword evidence="2" id="KW-0539">Nucleus</keyword>
<dbReference type="AlphaFoldDB" id="A0A3E2H5Q3"/>
<protein>
    <submittedName>
        <fullName evidence="3">Uncharacterized protein</fullName>
    </submittedName>
</protein>
<dbReference type="GO" id="GO:0005634">
    <property type="term" value="C:nucleus"/>
    <property type="evidence" value="ECO:0007669"/>
    <property type="project" value="UniProtKB-SubCell"/>
</dbReference>
<evidence type="ECO:0000256" key="1">
    <source>
        <dbReference type="ARBA" id="ARBA00004123"/>
    </source>
</evidence>
<evidence type="ECO:0000313" key="3">
    <source>
        <dbReference type="EMBL" id="RFU28617.1"/>
    </source>
</evidence>
<dbReference type="InterPro" id="IPR050613">
    <property type="entry name" value="Sec_Metabolite_Reg"/>
</dbReference>
<reference evidence="3 4" key="1">
    <citation type="submission" date="2018-05" db="EMBL/GenBank/DDBJ databases">
        <title>Draft genome sequence of Scytalidium lignicola DSM 105466, a ubiquitous saprotrophic fungus.</title>
        <authorList>
            <person name="Buettner E."/>
            <person name="Gebauer A.M."/>
            <person name="Hofrichter M."/>
            <person name="Liers C."/>
            <person name="Kellner H."/>
        </authorList>
    </citation>
    <scope>NUCLEOTIDE SEQUENCE [LARGE SCALE GENOMIC DNA]</scope>
    <source>
        <strain evidence="3 4">DSM 105466</strain>
    </source>
</reference>
<dbReference type="PANTHER" id="PTHR31001:SF85">
    <property type="entry name" value="ZN(II)2CYS6 TRANSCRIPTION FACTOR (EUROFUNG)"/>
    <property type="match status" value="1"/>
</dbReference>
<feature type="non-terminal residue" evidence="3">
    <location>
        <position position="248"/>
    </location>
</feature>
<dbReference type="Proteomes" id="UP000258309">
    <property type="component" value="Unassembled WGS sequence"/>
</dbReference>
<name>A0A3E2H5Q3_SCYLI</name>
<sequence>MVASGFRFAGSGFRHYEALLREKGIDPNKLQHAPDSETCSRSSHTVVVVPNEPQLQIPPSIEPESRRSVNKARVIQGSGRFKFINNILWTRMVEEFHDPQDVLGDLTDDKNDPEAPDDDFCFILGNQLKSNTKLRHPLPEGIHQLWKIFVENIDPLTKVIHAPTLQPEIEKAASNIRAVPRSFEALMFAIYSAAVMSLTDDECRQRLCEPRKVLLSRYISATKAALSCARFMETTSLVVLQALIVHLQ</sequence>
<gene>
    <name evidence="3" type="ORF">B7463_g7741</name>
</gene>
<evidence type="ECO:0000313" key="4">
    <source>
        <dbReference type="Proteomes" id="UP000258309"/>
    </source>
</evidence>
<dbReference type="OrthoDB" id="2269373at2759"/>
<dbReference type="EMBL" id="NCSJ02000157">
    <property type="protein sequence ID" value="RFU28617.1"/>
    <property type="molecule type" value="Genomic_DNA"/>
</dbReference>
<dbReference type="STRING" id="5539.A0A3E2H5Q3"/>
<proteinExistence type="predicted"/>
<feature type="non-terminal residue" evidence="3">
    <location>
        <position position="1"/>
    </location>
</feature>
<dbReference type="OMA" id="SCARFME"/>
<keyword evidence="4" id="KW-1185">Reference proteome</keyword>
<evidence type="ECO:0000256" key="2">
    <source>
        <dbReference type="ARBA" id="ARBA00023242"/>
    </source>
</evidence>
<organism evidence="3 4">
    <name type="scientific">Scytalidium lignicola</name>
    <name type="common">Hyphomycete</name>
    <dbReference type="NCBI Taxonomy" id="5539"/>
    <lineage>
        <taxon>Eukaryota</taxon>
        <taxon>Fungi</taxon>
        <taxon>Dikarya</taxon>
        <taxon>Ascomycota</taxon>
        <taxon>Pezizomycotina</taxon>
        <taxon>Leotiomycetes</taxon>
        <taxon>Leotiomycetes incertae sedis</taxon>
        <taxon>Scytalidium</taxon>
    </lineage>
</organism>